<evidence type="ECO:0008006" key="5">
    <source>
        <dbReference type="Google" id="ProtNLM"/>
    </source>
</evidence>
<reference evidence="3" key="1">
    <citation type="submission" date="2022-06" db="EMBL/GenBank/DDBJ databases">
        <title>Complete genome sequences of two strains of the flax pathogen Septoria linicola.</title>
        <authorList>
            <person name="Lapalu N."/>
            <person name="Simon A."/>
            <person name="Demenou B."/>
            <person name="Paumier D."/>
            <person name="Guillot M.-P."/>
            <person name="Gout L."/>
            <person name="Valade R."/>
        </authorList>
    </citation>
    <scope>NUCLEOTIDE SEQUENCE</scope>
    <source>
        <strain evidence="3">SE15195</strain>
    </source>
</reference>
<evidence type="ECO:0000256" key="2">
    <source>
        <dbReference type="SAM" id="Phobius"/>
    </source>
</evidence>
<keyword evidence="2" id="KW-1133">Transmembrane helix</keyword>
<dbReference type="PROSITE" id="PS51257">
    <property type="entry name" value="PROKAR_LIPOPROTEIN"/>
    <property type="match status" value="1"/>
</dbReference>
<sequence length="318" mass="34295">MRIPQTKLQRYKAGIHLLQSVLVFVAGCLTLAVMTKSGGHGGETSYYFALCFLTIPAIIYQVMVPMWSRAWRLNNVWAYAAIDVLFALLWFAASIAVAVWNANAIAKGKTIADDKADSKSTTTKRADTTIKDGTCASFAYGSASKCNVSKATVGFGVVMFLLFASTAAIAVHAIKQYKQTGVVPTATFRKNQSGDDADEDAMADKTADPWSTDTDELNNNNDTADRFDYGKTTETAAHEGLLGAGHRRGDSDTYSHTDADGMHHPGRRTSYHSTTQTAYAPAIYDESMAPSALSPSGYGLTSPNGHLSFPEANYNALR</sequence>
<organism evidence="3 4">
    <name type="scientific">Septoria linicola</name>
    <dbReference type="NCBI Taxonomy" id="215465"/>
    <lineage>
        <taxon>Eukaryota</taxon>
        <taxon>Fungi</taxon>
        <taxon>Dikarya</taxon>
        <taxon>Ascomycota</taxon>
        <taxon>Pezizomycotina</taxon>
        <taxon>Dothideomycetes</taxon>
        <taxon>Dothideomycetidae</taxon>
        <taxon>Mycosphaerellales</taxon>
        <taxon>Mycosphaerellaceae</taxon>
        <taxon>Septoria</taxon>
    </lineage>
</organism>
<feature type="region of interest" description="Disordered" evidence="1">
    <location>
        <begin position="190"/>
        <end position="226"/>
    </location>
</feature>
<feature type="transmembrane region" description="Helical" evidence="2">
    <location>
        <begin position="12"/>
        <end position="34"/>
    </location>
</feature>
<keyword evidence="2" id="KW-0812">Transmembrane</keyword>
<protein>
    <recommendedName>
        <fullName evidence="5">MARVEL domain-containing protein</fullName>
    </recommendedName>
</protein>
<dbReference type="EMBL" id="CP099420">
    <property type="protein sequence ID" value="USW51257.1"/>
    <property type="molecule type" value="Genomic_DNA"/>
</dbReference>
<evidence type="ECO:0000313" key="3">
    <source>
        <dbReference type="EMBL" id="USW51257.1"/>
    </source>
</evidence>
<accession>A0A9Q9EIP4</accession>
<dbReference type="OrthoDB" id="5284712at2759"/>
<keyword evidence="2" id="KW-0472">Membrane</keyword>
<feature type="region of interest" description="Disordered" evidence="1">
    <location>
        <begin position="238"/>
        <end position="273"/>
    </location>
</feature>
<feature type="transmembrane region" description="Helical" evidence="2">
    <location>
        <begin position="76"/>
        <end position="100"/>
    </location>
</feature>
<feature type="transmembrane region" description="Helical" evidence="2">
    <location>
        <begin position="46"/>
        <end position="64"/>
    </location>
</feature>
<evidence type="ECO:0000256" key="1">
    <source>
        <dbReference type="SAM" id="MobiDB-lite"/>
    </source>
</evidence>
<keyword evidence="4" id="KW-1185">Reference proteome</keyword>
<proteinExistence type="predicted"/>
<evidence type="ECO:0000313" key="4">
    <source>
        <dbReference type="Proteomes" id="UP001056384"/>
    </source>
</evidence>
<feature type="transmembrane region" description="Helical" evidence="2">
    <location>
        <begin position="153"/>
        <end position="174"/>
    </location>
</feature>
<dbReference type="PANTHER" id="PTHR37451:SF3">
    <property type="entry name" value="MARVEL DOMAIN-CONTAINING PROTEIN"/>
    <property type="match status" value="1"/>
</dbReference>
<feature type="compositionally biased region" description="Basic and acidic residues" evidence="1">
    <location>
        <begin position="247"/>
        <end position="263"/>
    </location>
</feature>
<dbReference type="AlphaFoldDB" id="A0A9Q9EIP4"/>
<name>A0A9Q9EIP4_9PEZI</name>
<dbReference type="Proteomes" id="UP001056384">
    <property type="component" value="Chromosome 3"/>
</dbReference>
<dbReference type="PANTHER" id="PTHR37451">
    <property type="entry name" value="MARVEL DOMAIN"/>
    <property type="match status" value="1"/>
</dbReference>
<gene>
    <name evidence="3" type="ORF">Slin15195_G045760</name>
</gene>